<reference evidence="1 2" key="1">
    <citation type="submission" date="2024-10" db="EMBL/GenBank/DDBJ databases">
        <title>Updated reference genomes for cyclostephanoid diatoms.</title>
        <authorList>
            <person name="Roberts W.R."/>
            <person name="Alverson A.J."/>
        </authorList>
    </citation>
    <scope>NUCLEOTIDE SEQUENCE [LARGE SCALE GENOMIC DNA]</scope>
    <source>
        <strain evidence="1 2">AJA010-31</strain>
    </source>
</reference>
<evidence type="ECO:0000313" key="1">
    <source>
        <dbReference type="EMBL" id="KAL3781078.1"/>
    </source>
</evidence>
<dbReference type="AlphaFoldDB" id="A0ABD3NZJ6"/>
<dbReference type="EMBL" id="JALLPJ020000863">
    <property type="protein sequence ID" value="KAL3781078.1"/>
    <property type="molecule type" value="Genomic_DNA"/>
</dbReference>
<sequence length="254" mass="28326">MLSLLFVSERVKRVSVRMRGWLFLFPFTLLASSSNSLSLHTAKSTRRKWLSESSRAAAILSSGITTQISGAAFADEATYSNPNIPGAPEERSGLIVLRVAEVAQFQEKILRAILNGDIKDTVVTPQQIVFGTQILLRNSNLAGNMKLMIADEIPRNKQREASIKAANTMNALQKLSSTAAQLTELKPVDYEELELANLYRLVRVELNGLYELLPAKEKNKYYGYFVAVTEYEKKIAEGVYNPDLDGVLQFDYGK</sequence>
<name>A0ABD3NZJ6_9STRA</name>
<organism evidence="1 2">
    <name type="scientific">Cyclotella atomus</name>
    <dbReference type="NCBI Taxonomy" id="382360"/>
    <lineage>
        <taxon>Eukaryota</taxon>
        <taxon>Sar</taxon>
        <taxon>Stramenopiles</taxon>
        <taxon>Ochrophyta</taxon>
        <taxon>Bacillariophyta</taxon>
        <taxon>Coscinodiscophyceae</taxon>
        <taxon>Thalassiosirophycidae</taxon>
        <taxon>Stephanodiscales</taxon>
        <taxon>Stephanodiscaceae</taxon>
        <taxon>Cyclotella</taxon>
    </lineage>
</organism>
<dbReference type="Proteomes" id="UP001530400">
    <property type="component" value="Unassembled WGS sequence"/>
</dbReference>
<proteinExistence type="predicted"/>
<protein>
    <submittedName>
        <fullName evidence="1">Uncharacterized protein</fullName>
    </submittedName>
</protein>
<comment type="caution">
    <text evidence="1">The sequence shown here is derived from an EMBL/GenBank/DDBJ whole genome shotgun (WGS) entry which is preliminary data.</text>
</comment>
<keyword evidence="2" id="KW-1185">Reference proteome</keyword>
<evidence type="ECO:0000313" key="2">
    <source>
        <dbReference type="Proteomes" id="UP001530400"/>
    </source>
</evidence>
<accession>A0ABD3NZJ6</accession>
<gene>
    <name evidence="1" type="ORF">ACHAWO_005793</name>
</gene>